<accession>A0A8C6RP75</accession>
<dbReference type="InterPro" id="IPR029021">
    <property type="entry name" value="Prot-tyrosine_phosphatase-like"/>
</dbReference>
<evidence type="ECO:0000313" key="11">
    <source>
        <dbReference type="Ensembl" id="ENSNGAP00000020913.1"/>
    </source>
</evidence>
<feature type="domain" description="Protein-tyrosine phosphatase receptor IA-2 ectodomain" evidence="10">
    <location>
        <begin position="344"/>
        <end position="432"/>
    </location>
</feature>
<keyword evidence="5 9" id="KW-0472">Membrane</keyword>
<feature type="compositionally biased region" description="Polar residues" evidence="8">
    <location>
        <begin position="523"/>
        <end position="533"/>
    </location>
</feature>
<feature type="region of interest" description="Disordered" evidence="8">
    <location>
        <begin position="244"/>
        <end position="312"/>
    </location>
</feature>
<feature type="region of interest" description="Disordered" evidence="8">
    <location>
        <begin position="511"/>
        <end position="554"/>
    </location>
</feature>
<dbReference type="PANTHER" id="PTHR46106:SF5">
    <property type="entry name" value="RECEPTOR-TYPE TYROSINE-PROTEIN PHOSPHATASE N2"/>
    <property type="match status" value="1"/>
</dbReference>
<dbReference type="GO" id="GO:0035773">
    <property type="term" value="P:insulin secretion involved in cellular response to glucose stimulus"/>
    <property type="evidence" value="ECO:0007669"/>
    <property type="project" value="TreeGrafter"/>
</dbReference>
<evidence type="ECO:0000256" key="4">
    <source>
        <dbReference type="ARBA" id="ARBA00022989"/>
    </source>
</evidence>
<evidence type="ECO:0000256" key="7">
    <source>
        <dbReference type="ARBA" id="ARBA00023180"/>
    </source>
</evidence>
<feature type="compositionally biased region" description="Polar residues" evidence="8">
    <location>
        <begin position="299"/>
        <end position="308"/>
    </location>
</feature>
<protein>
    <recommendedName>
        <fullName evidence="10">Protein-tyrosine phosphatase receptor IA-2 ectodomain domain-containing protein</fullName>
    </recommendedName>
</protein>
<dbReference type="Ensembl" id="ENSNGAT00000026587.1">
    <property type="protein sequence ID" value="ENSNGAP00000020913.1"/>
    <property type="gene ID" value="ENSNGAG00000020251.1"/>
</dbReference>
<feature type="compositionally biased region" description="Low complexity" evidence="8">
    <location>
        <begin position="540"/>
        <end position="554"/>
    </location>
</feature>
<name>A0A8C6RP75_NANGA</name>
<reference evidence="11" key="1">
    <citation type="submission" date="2025-08" db="UniProtKB">
        <authorList>
            <consortium name="Ensembl"/>
        </authorList>
    </citation>
    <scope>IDENTIFICATION</scope>
</reference>
<feature type="transmembrane region" description="Helical" evidence="9">
    <location>
        <begin position="450"/>
        <end position="474"/>
    </location>
</feature>
<evidence type="ECO:0000256" key="3">
    <source>
        <dbReference type="ARBA" id="ARBA00022729"/>
    </source>
</evidence>
<dbReference type="Gene3D" id="3.90.190.10">
    <property type="entry name" value="Protein tyrosine phosphatase superfamily"/>
    <property type="match status" value="1"/>
</dbReference>
<comment type="subcellular location">
    <subcellularLocation>
        <location evidence="1">Membrane</location>
        <topology evidence="1">Single-pass type I membrane protein</topology>
    </subcellularLocation>
</comment>
<dbReference type="PANTHER" id="PTHR46106">
    <property type="entry name" value="IA-2 PROTEIN TYROSINE PHOSPHATASE, ISOFORM C"/>
    <property type="match status" value="1"/>
</dbReference>
<evidence type="ECO:0000259" key="10">
    <source>
        <dbReference type="Pfam" id="PF11548"/>
    </source>
</evidence>
<reference evidence="11" key="2">
    <citation type="submission" date="2025-09" db="UniProtKB">
        <authorList>
            <consortium name="Ensembl"/>
        </authorList>
    </citation>
    <scope>IDENTIFICATION</scope>
</reference>
<dbReference type="GO" id="GO:0016020">
    <property type="term" value="C:membrane"/>
    <property type="evidence" value="ECO:0007669"/>
    <property type="project" value="UniProtKB-SubCell"/>
</dbReference>
<feature type="region of interest" description="Disordered" evidence="8">
    <location>
        <begin position="127"/>
        <end position="150"/>
    </location>
</feature>
<dbReference type="InterPro" id="IPR033522">
    <property type="entry name" value="IA-2/IA-2_beta"/>
</dbReference>
<evidence type="ECO:0000313" key="12">
    <source>
        <dbReference type="Proteomes" id="UP000694381"/>
    </source>
</evidence>
<dbReference type="GO" id="GO:0045202">
    <property type="term" value="C:synapse"/>
    <property type="evidence" value="ECO:0007669"/>
    <property type="project" value="TreeGrafter"/>
</dbReference>
<dbReference type="Proteomes" id="UP000694381">
    <property type="component" value="Unassembled WGS sequence"/>
</dbReference>
<evidence type="ECO:0000256" key="6">
    <source>
        <dbReference type="ARBA" id="ARBA00023170"/>
    </source>
</evidence>
<dbReference type="InterPro" id="IPR038112">
    <property type="entry name" value="Receptor_IA-2_ectodomain_sf"/>
</dbReference>
<organism evidence="11 12">
    <name type="scientific">Nannospalax galili</name>
    <name type="common">Northern Israeli blind subterranean mole rat</name>
    <name type="synonym">Spalax galili</name>
    <dbReference type="NCBI Taxonomy" id="1026970"/>
    <lineage>
        <taxon>Eukaryota</taxon>
        <taxon>Metazoa</taxon>
        <taxon>Chordata</taxon>
        <taxon>Craniata</taxon>
        <taxon>Vertebrata</taxon>
        <taxon>Euteleostomi</taxon>
        <taxon>Mammalia</taxon>
        <taxon>Eutheria</taxon>
        <taxon>Euarchontoglires</taxon>
        <taxon>Glires</taxon>
        <taxon>Rodentia</taxon>
        <taxon>Myomorpha</taxon>
        <taxon>Muroidea</taxon>
        <taxon>Spalacidae</taxon>
        <taxon>Spalacinae</taxon>
        <taxon>Nannospalax</taxon>
    </lineage>
</organism>
<dbReference type="Pfam" id="PF11548">
    <property type="entry name" value="Receptor_IA-2"/>
    <property type="match status" value="1"/>
</dbReference>
<keyword evidence="6" id="KW-0675">Receptor</keyword>
<evidence type="ECO:0000256" key="1">
    <source>
        <dbReference type="ARBA" id="ARBA00004479"/>
    </source>
</evidence>
<keyword evidence="2 9" id="KW-0812">Transmembrane</keyword>
<dbReference type="AlphaFoldDB" id="A0A8C6RP75"/>
<feature type="region of interest" description="Disordered" evidence="8">
    <location>
        <begin position="186"/>
        <end position="212"/>
    </location>
</feature>
<dbReference type="InterPro" id="IPR021613">
    <property type="entry name" value="Receptor_IA-2_dom"/>
</dbReference>
<evidence type="ECO:0000256" key="8">
    <source>
        <dbReference type="SAM" id="MobiDB-lite"/>
    </source>
</evidence>
<keyword evidence="7" id="KW-0325">Glycoprotein</keyword>
<feature type="compositionally biased region" description="Basic and acidic residues" evidence="8">
    <location>
        <begin position="258"/>
        <end position="297"/>
    </location>
</feature>
<proteinExistence type="predicted"/>
<evidence type="ECO:0000256" key="9">
    <source>
        <dbReference type="SAM" id="Phobius"/>
    </source>
</evidence>
<dbReference type="GeneTree" id="ENSGT00940000154095"/>
<keyword evidence="4 9" id="KW-1133">Transmembrane helix</keyword>
<dbReference type="GO" id="GO:0030141">
    <property type="term" value="C:secretory granule"/>
    <property type="evidence" value="ECO:0007669"/>
    <property type="project" value="InterPro"/>
</dbReference>
<keyword evidence="3" id="KW-0732">Signal</keyword>
<evidence type="ECO:0000256" key="2">
    <source>
        <dbReference type="ARBA" id="ARBA00022692"/>
    </source>
</evidence>
<keyword evidence="12" id="KW-1185">Reference proteome</keyword>
<sequence>FTWQDDYTQHVMAQELANLPKTYPWHPEASSPAGEDTFPESILTYRAHTAALTYPPATRVKYPDSLLQPLSQLQPDELSPKADSGVDRQQLITALGAYTAQRPPGENDPGPQYFLHSPSRASRPLLAPAASQRRPLPPGDPKDPPSMGDDMLLWSLLKDLQQQSEVPRLGPLELEEMADAIAGAMQGDHAGGQDGHGRGAEGQLQEQENGPEAVLQDHRLSEEDDPVYEEVSRLSIQLGDLLKDRGSPLLPEAPLLEKSSRAEIKKSEQPEEPSSSKEETAGVEHMRSRTYSKDLLENKPNSEQQTELRNWPTGVWQGEQSLSEAGQGPSRGGLQLEVQPSNREQQGYIVTGNSCLSLEKGKQLTDEVAHLLQVPSSFLVDVEVLGPAVTFKVSANVQNMTAANITKGIVDNKDLLEQTSGLTILQSGIGPKDKLKILPRQEEQEDSTKYAVLTFLSIACMLVVLLASGLAYCLRHNSHYKLKEKLSGLGGDPNADATAAYQELCRQRMAVRPPDRPEGPHTSRINSVSSQFSDGPMPSPSARSSTSSWSEEPVQSNMDISTGHMILAYMEDHLKNKNRLEKEWEALCTYQAEPSSSLIAQREENASKNRSLAVLT</sequence>
<evidence type="ECO:0000256" key="5">
    <source>
        <dbReference type="ARBA" id="ARBA00023136"/>
    </source>
</evidence>
<dbReference type="GO" id="GO:0051046">
    <property type="term" value="P:regulation of secretion"/>
    <property type="evidence" value="ECO:0007669"/>
    <property type="project" value="TreeGrafter"/>
</dbReference>
<dbReference type="Gene3D" id="3.30.70.2470">
    <property type="entry name" value="Protein-tyrosine phosphatase receptor IA-2 ectodomain"/>
    <property type="match status" value="1"/>
</dbReference>